<organism evidence="1 2">
    <name type="scientific">Bacteroides coprosuis DSM 18011</name>
    <dbReference type="NCBI Taxonomy" id="679937"/>
    <lineage>
        <taxon>Bacteria</taxon>
        <taxon>Pseudomonadati</taxon>
        <taxon>Bacteroidota</taxon>
        <taxon>Bacteroidia</taxon>
        <taxon>Bacteroidales</taxon>
        <taxon>Bacteroidaceae</taxon>
        <taxon>Bacteroides</taxon>
    </lineage>
</organism>
<dbReference type="PANTHER" id="PTHR36849">
    <property type="entry name" value="CYTOPLASMIC PROTEIN-RELATED"/>
    <property type="match status" value="1"/>
</dbReference>
<evidence type="ECO:0008006" key="3">
    <source>
        <dbReference type="Google" id="ProtNLM"/>
    </source>
</evidence>
<dbReference type="AlphaFoldDB" id="F3ZPU3"/>
<dbReference type="PANTHER" id="PTHR36849:SF1">
    <property type="entry name" value="CYTOPLASMIC PROTEIN"/>
    <property type="match status" value="1"/>
</dbReference>
<protein>
    <recommendedName>
        <fullName evidence="3">Uroporphyrin-III C-methyltransferase</fullName>
    </recommendedName>
</protein>
<dbReference type="HOGENOM" id="CLU_137928_1_0_10"/>
<dbReference type="Proteomes" id="UP000018439">
    <property type="component" value="Chromosome"/>
</dbReference>
<dbReference type="OrthoDB" id="9790745at2"/>
<dbReference type="EMBL" id="CM001167">
    <property type="protein sequence ID" value="EGJ71680.1"/>
    <property type="molecule type" value="Genomic_DNA"/>
</dbReference>
<evidence type="ECO:0000313" key="2">
    <source>
        <dbReference type="Proteomes" id="UP000018439"/>
    </source>
</evidence>
<dbReference type="Pfam" id="PF22752">
    <property type="entry name" value="DUF488-N3i"/>
    <property type="match status" value="1"/>
</dbReference>
<dbReference type="STRING" id="679937.Bcop_1486"/>
<dbReference type="InterPro" id="IPR052552">
    <property type="entry name" value="YeaO-like"/>
</dbReference>
<accession>F3ZPU3</accession>
<keyword evidence="2" id="KW-1185">Reference proteome</keyword>
<proteinExistence type="predicted"/>
<name>F3ZPU3_9BACE</name>
<evidence type="ECO:0000313" key="1">
    <source>
        <dbReference type="EMBL" id="EGJ71680.1"/>
    </source>
</evidence>
<dbReference type="eggNOG" id="COG3189">
    <property type="taxonomic scope" value="Bacteria"/>
</dbReference>
<sequence length="122" mass="14434">MKIQIKIKRVYDEPSESDGLRVLVDKFWPRGVKKIDLPYDIWAKGIVPSDVLRQTFHKDIPTRFDEFAKQYAQELRKSEGFHSFIQDLKTRNTDTLTLLYASRFPKTNHALVLQKEIERVLK</sequence>
<gene>
    <name evidence="1" type="ORF">Bcop_1486</name>
</gene>
<reference evidence="1 2" key="1">
    <citation type="journal article" date="2011" name="Stand. Genomic Sci.">
        <title>Non-contiguous finished genome sequence of Bacteroides coprosuis type strain (PC139).</title>
        <authorList>
            <person name="Land M."/>
            <person name="Held B."/>
            <person name="Gronow S."/>
            <person name="Abt B."/>
            <person name="Lucas S."/>
            <person name="Del Rio T.G."/>
            <person name="Nolan M."/>
            <person name="Tice H."/>
            <person name="Cheng J.F."/>
            <person name="Pitluck S."/>
            <person name="Liolios K."/>
            <person name="Pagani I."/>
            <person name="Ivanova N."/>
            <person name="Mavromatis K."/>
            <person name="Mikhailova N."/>
            <person name="Pati A."/>
            <person name="Tapia R."/>
            <person name="Han C."/>
            <person name="Goodwin L."/>
            <person name="Chen A."/>
            <person name="Palaniappan K."/>
            <person name="Hauser L."/>
            <person name="Brambilla E.M."/>
            <person name="Rohde M."/>
            <person name="Goker M."/>
            <person name="Detter J.C."/>
            <person name="Woyke T."/>
            <person name="Bristow J."/>
            <person name="Eisen J.A."/>
            <person name="Markowitz V."/>
            <person name="Hugenholtz P."/>
            <person name="Kyrpides N.C."/>
            <person name="Klenk H.P."/>
            <person name="Lapidus A."/>
        </authorList>
    </citation>
    <scope>NUCLEOTIDE SEQUENCE</scope>
    <source>
        <strain evidence="1 2">DSM 18011</strain>
    </source>
</reference>